<organism evidence="1 2">
    <name type="scientific">Racocetra persica</name>
    <dbReference type="NCBI Taxonomy" id="160502"/>
    <lineage>
        <taxon>Eukaryota</taxon>
        <taxon>Fungi</taxon>
        <taxon>Fungi incertae sedis</taxon>
        <taxon>Mucoromycota</taxon>
        <taxon>Glomeromycotina</taxon>
        <taxon>Glomeromycetes</taxon>
        <taxon>Diversisporales</taxon>
        <taxon>Gigasporaceae</taxon>
        <taxon>Racocetra</taxon>
    </lineage>
</organism>
<gene>
    <name evidence="1" type="ORF">RPERSI_LOCUS27807</name>
</gene>
<dbReference type="Proteomes" id="UP000789920">
    <property type="component" value="Unassembled WGS sequence"/>
</dbReference>
<name>A0ACA9S7E8_9GLOM</name>
<comment type="caution">
    <text evidence="1">The sequence shown here is derived from an EMBL/GenBank/DDBJ whole genome shotgun (WGS) entry which is preliminary data.</text>
</comment>
<reference evidence="1" key="1">
    <citation type="submission" date="2021-06" db="EMBL/GenBank/DDBJ databases">
        <authorList>
            <person name="Kallberg Y."/>
            <person name="Tangrot J."/>
            <person name="Rosling A."/>
        </authorList>
    </citation>
    <scope>NUCLEOTIDE SEQUENCE</scope>
    <source>
        <strain evidence="1">MA461A</strain>
    </source>
</reference>
<proteinExistence type="predicted"/>
<accession>A0ACA9S7E8</accession>
<dbReference type="EMBL" id="CAJVQC010099136">
    <property type="protein sequence ID" value="CAG8830429.1"/>
    <property type="molecule type" value="Genomic_DNA"/>
</dbReference>
<evidence type="ECO:0000313" key="1">
    <source>
        <dbReference type="EMBL" id="CAG8830429.1"/>
    </source>
</evidence>
<sequence>MAKVKDLSDKVETGKDKMLDDLNNLTFPEGYAEIYKKFSDLLDEDYLTKIIITSRGTGKSHNVK</sequence>
<keyword evidence="2" id="KW-1185">Reference proteome</keyword>
<protein>
    <submittedName>
        <fullName evidence="1">1893_t:CDS:1</fullName>
    </submittedName>
</protein>
<feature type="non-terminal residue" evidence="1">
    <location>
        <position position="64"/>
    </location>
</feature>
<evidence type="ECO:0000313" key="2">
    <source>
        <dbReference type="Proteomes" id="UP000789920"/>
    </source>
</evidence>